<evidence type="ECO:0000259" key="15">
    <source>
        <dbReference type="Pfam" id="PF00593"/>
    </source>
</evidence>
<name>A0A511NKN2_9FLAO</name>
<dbReference type="PROSITE" id="PS52016">
    <property type="entry name" value="TONB_DEPENDENT_REC_3"/>
    <property type="match status" value="1"/>
</dbReference>
<evidence type="ECO:0000256" key="9">
    <source>
        <dbReference type="ARBA" id="ARBA00023077"/>
    </source>
</evidence>
<keyword evidence="5 12" id="KW-0812">Transmembrane</keyword>
<evidence type="ECO:0000256" key="8">
    <source>
        <dbReference type="ARBA" id="ARBA00023065"/>
    </source>
</evidence>
<keyword evidence="17" id="KW-0675">Receptor</keyword>
<dbReference type="GO" id="GO:0009279">
    <property type="term" value="C:cell outer membrane"/>
    <property type="evidence" value="ECO:0007669"/>
    <property type="project" value="UniProtKB-SubCell"/>
</dbReference>
<comment type="subcellular location">
    <subcellularLocation>
        <location evidence="1 12">Cell outer membrane</location>
        <topology evidence="1 12">Multi-pass membrane protein</topology>
    </subcellularLocation>
</comment>
<dbReference type="AlphaFoldDB" id="A0A511NKN2"/>
<dbReference type="PANTHER" id="PTHR32552:SF68">
    <property type="entry name" value="FERRICHROME OUTER MEMBRANE TRANSPORTER_PHAGE RECEPTOR"/>
    <property type="match status" value="1"/>
</dbReference>
<dbReference type="RefSeq" id="WP_019975685.1">
    <property type="nucleotide sequence ID" value="NZ_BJXC01000028.1"/>
</dbReference>
<dbReference type="Pfam" id="PF07715">
    <property type="entry name" value="Plug"/>
    <property type="match status" value="1"/>
</dbReference>
<evidence type="ECO:0000256" key="4">
    <source>
        <dbReference type="ARBA" id="ARBA00022496"/>
    </source>
</evidence>
<dbReference type="Pfam" id="PF00593">
    <property type="entry name" value="TonB_dep_Rec_b-barrel"/>
    <property type="match status" value="1"/>
</dbReference>
<dbReference type="PANTHER" id="PTHR32552">
    <property type="entry name" value="FERRICHROME IRON RECEPTOR-RELATED"/>
    <property type="match status" value="1"/>
</dbReference>
<evidence type="ECO:0000256" key="14">
    <source>
        <dbReference type="SAM" id="SignalP"/>
    </source>
</evidence>
<evidence type="ECO:0000256" key="13">
    <source>
        <dbReference type="RuleBase" id="RU003357"/>
    </source>
</evidence>
<gene>
    <name evidence="17" type="ORF">EB1_31330</name>
</gene>
<dbReference type="STRING" id="1218108.GCA_000382425_02202"/>
<dbReference type="InterPro" id="IPR036942">
    <property type="entry name" value="Beta-barrel_TonB_sf"/>
</dbReference>
<keyword evidence="7" id="KW-0408">Iron</keyword>
<keyword evidence="6 14" id="KW-0732">Signal</keyword>
<evidence type="ECO:0000256" key="2">
    <source>
        <dbReference type="ARBA" id="ARBA00022448"/>
    </source>
</evidence>
<keyword evidence="3 12" id="KW-1134">Transmembrane beta strand</keyword>
<dbReference type="InterPro" id="IPR039426">
    <property type="entry name" value="TonB-dep_rcpt-like"/>
</dbReference>
<dbReference type="InterPro" id="IPR000531">
    <property type="entry name" value="Beta-barrel_TonB"/>
</dbReference>
<evidence type="ECO:0000256" key="3">
    <source>
        <dbReference type="ARBA" id="ARBA00022452"/>
    </source>
</evidence>
<dbReference type="SUPFAM" id="SSF56935">
    <property type="entry name" value="Porins"/>
    <property type="match status" value="1"/>
</dbReference>
<evidence type="ECO:0000256" key="12">
    <source>
        <dbReference type="PROSITE-ProRule" id="PRU01360"/>
    </source>
</evidence>
<feature type="domain" description="TonB-dependent receptor-like beta-barrel" evidence="15">
    <location>
        <begin position="238"/>
        <end position="679"/>
    </location>
</feature>
<sequence length="712" mass="81690">MKRSIFLLSLFGASILYAQEHDSIQKEEIQLQEVSIVEKLPITVEKVTDKMLQKRNLGQDIPALLNTATSVSTTSDTGTGIGYSSVRIRGLNEQSINVTLNGIPLNNAESQGVFWVNMPDLVSSTSSMIIQRGVGTSSNGMASFGASINIDSQNPSTIPFAEANISFGNFKTQKYTVQAGTGKILNNKLSIDGRFSKIDSDGYVDRSWADLISYNFTALYELNAKTKFRFQNMFGKEQTYQAWSGVDAETLKKDRTYNSEGEIEDEEGKVIGFYDNHTDNYKQNHYFLSWLQDFGNNWKSNLTFHYTKGKGYYESYKNKRELKRYKITGYENESRNLINREYLDNDFYGFNLEVENQRLNDFKVFFGLSANQYDGDHYGTVLWVKDIEWDNKDFKYYNNRSVKKQLAAYAKVLYQLNKFELFGDLQYRFVDYDAKYLPNGENKREDFEPFSDTFNFVNPKAGVNFNINHSNVLYASYGISHREPLRNDYVDSKSKPKEEFLQDYELGYRKIGQLSLSANLYYMDYRNQLVATGELNEVGARKRINSGRSYRRGIELDVNYKIIPNRLNVFGNLTLSQNKNINYEEEVWDKEGQSSIKNFGTTKISMSPEVISAFGFEVFPIKNILINLSNKYIGEQYLSNTEPVDGKLDSYLVSDLLIRYSPQIKGIKNLEFSFLINNLFDVEYESNGTYYGKASYFPQAGINVLGGVGIRF</sequence>
<dbReference type="Gene3D" id="2.170.130.10">
    <property type="entry name" value="TonB-dependent receptor, plug domain"/>
    <property type="match status" value="1"/>
</dbReference>
<proteinExistence type="inferred from homology"/>
<feature type="chain" id="PRO_5022231570" evidence="14">
    <location>
        <begin position="19"/>
        <end position="712"/>
    </location>
</feature>
<keyword evidence="4" id="KW-0410">Iron transport</keyword>
<reference evidence="17 18" key="1">
    <citation type="submission" date="2019-07" db="EMBL/GenBank/DDBJ databases">
        <title>Whole genome shotgun sequence of Empedobacter brevis NBRC 14943.</title>
        <authorList>
            <person name="Hosoyama A."/>
            <person name="Uohara A."/>
            <person name="Ohji S."/>
            <person name="Ichikawa N."/>
        </authorList>
    </citation>
    <scope>NUCLEOTIDE SEQUENCE [LARGE SCALE GENOMIC DNA]</scope>
    <source>
        <strain evidence="17 18">NBRC 14943</strain>
    </source>
</reference>
<accession>A0A511NKN2</accession>
<dbReference type="EMBL" id="BJXC01000028">
    <property type="protein sequence ID" value="GEM53343.1"/>
    <property type="molecule type" value="Genomic_DNA"/>
</dbReference>
<dbReference type="InterPro" id="IPR037066">
    <property type="entry name" value="Plug_dom_sf"/>
</dbReference>
<protein>
    <submittedName>
        <fullName evidence="17">TonB-dependent receptor</fullName>
    </submittedName>
</protein>
<comment type="caution">
    <text evidence="17">The sequence shown here is derived from an EMBL/GenBank/DDBJ whole genome shotgun (WGS) entry which is preliminary data.</text>
</comment>
<keyword evidence="18" id="KW-1185">Reference proteome</keyword>
<feature type="domain" description="TonB-dependent receptor plug" evidence="16">
    <location>
        <begin position="38"/>
        <end position="145"/>
    </location>
</feature>
<dbReference type="GeneID" id="84650352"/>
<keyword evidence="2 12" id="KW-0813">Transport</keyword>
<organism evidence="17 18">
    <name type="scientific">Empedobacter brevis NBRC 14943 = ATCC 43319</name>
    <dbReference type="NCBI Taxonomy" id="1218108"/>
    <lineage>
        <taxon>Bacteria</taxon>
        <taxon>Pseudomonadati</taxon>
        <taxon>Bacteroidota</taxon>
        <taxon>Flavobacteriia</taxon>
        <taxon>Flavobacteriales</taxon>
        <taxon>Weeksellaceae</taxon>
        <taxon>Empedobacter</taxon>
    </lineage>
</organism>
<dbReference type="GO" id="GO:0015344">
    <property type="term" value="F:siderophore uptake transmembrane transporter activity"/>
    <property type="evidence" value="ECO:0007669"/>
    <property type="project" value="TreeGrafter"/>
</dbReference>
<keyword evidence="9 13" id="KW-0798">TonB box</keyword>
<evidence type="ECO:0000256" key="5">
    <source>
        <dbReference type="ARBA" id="ARBA00022692"/>
    </source>
</evidence>
<feature type="signal peptide" evidence="14">
    <location>
        <begin position="1"/>
        <end position="18"/>
    </location>
</feature>
<evidence type="ECO:0000259" key="16">
    <source>
        <dbReference type="Pfam" id="PF07715"/>
    </source>
</evidence>
<keyword evidence="10 12" id="KW-0472">Membrane</keyword>
<evidence type="ECO:0000256" key="11">
    <source>
        <dbReference type="ARBA" id="ARBA00023237"/>
    </source>
</evidence>
<dbReference type="Gene3D" id="2.40.170.20">
    <property type="entry name" value="TonB-dependent receptor, beta-barrel domain"/>
    <property type="match status" value="1"/>
</dbReference>
<dbReference type="InterPro" id="IPR012910">
    <property type="entry name" value="Plug_dom"/>
</dbReference>
<dbReference type="Proteomes" id="UP000321245">
    <property type="component" value="Unassembled WGS sequence"/>
</dbReference>
<evidence type="ECO:0000256" key="7">
    <source>
        <dbReference type="ARBA" id="ARBA00023004"/>
    </source>
</evidence>
<evidence type="ECO:0000256" key="6">
    <source>
        <dbReference type="ARBA" id="ARBA00022729"/>
    </source>
</evidence>
<evidence type="ECO:0000256" key="10">
    <source>
        <dbReference type="ARBA" id="ARBA00023136"/>
    </source>
</evidence>
<comment type="similarity">
    <text evidence="12 13">Belongs to the TonB-dependent receptor family.</text>
</comment>
<evidence type="ECO:0000313" key="18">
    <source>
        <dbReference type="Proteomes" id="UP000321245"/>
    </source>
</evidence>
<keyword evidence="11 12" id="KW-0998">Cell outer membrane</keyword>
<evidence type="ECO:0000313" key="17">
    <source>
        <dbReference type="EMBL" id="GEM53343.1"/>
    </source>
</evidence>
<keyword evidence="8" id="KW-0406">Ion transport</keyword>
<dbReference type="OrthoDB" id="9761152at2"/>
<evidence type="ECO:0000256" key="1">
    <source>
        <dbReference type="ARBA" id="ARBA00004571"/>
    </source>
</evidence>